<gene>
    <name evidence="20" type="ORF">JOB18_028562</name>
</gene>
<dbReference type="PANTHER" id="PTHR48109:SF4">
    <property type="entry name" value="DIHYDROOROTATE DEHYDROGENASE (QUINONE), MITOCHONDRIAL"/>
    <property type="match status" value="1"/>
</dbReference>
<comment type="catalytic activity">
    <reaction evidence="16 17">
        <text>(S)-dihydroorotate + a quinone = orotate + a quinol</text>
        <dbReference type="Rhea" id="RHEA:30187"/>
        <dbReference type="ChEBI" id="CHEBI:24646"/>
        <dbReference type="ChEBI" id="CHEBI:30839"/>
        <dbReference type="ChEBI" id="CHEBI:30864"/>
        <dbReference type="ChEBI" id="CHEBI:132124"/>
        <dbReference type="EC" id="1.3.5.2"/>
    </reaction>
</comment>
<evidence type="ECO:0000256" key="13">
    <source>
        <dbReference type="ARBA" id="ARBA00023128"/>
    </source>
</evidence>
<dbReference type="InterPro" id="IPR005719">
    <property type="entry name" value="Dihydroorotate_DH_2"/>
</dbReference>
<dbReference type="EMBL" id="JAGKHQ010000019">
    <property type="protein sequence ID" value="KAG7482712.1"/>
    <property type="molecule type" value="Genomic_DNA"/>
</dbReference>
<comment type="pathway">
    <text evidence="2 17">Pyrimidine metabolism; UMP biosynthesis via de novo pathway; orotate from (S)-dihydroorotate (quinone route): step 1/1.</text>
</comment>
<evidence type="ECO:0000256" key="7">
    <source>
        <dbReference type="ARBA" id="ARBA00022643"/>
    </source>
</evidence>
<feature type="region of interest" description="Disordered" evidence="18">
    <location>
        <begin position="442"/>
        <end position="466"/>
    </location>
</feature>
<evidence type="ECO:0000256" key="3">
    <source>
        <dbReference type="ARBA" id="ARBA00005359"/>
    </source>
</evidence>
<comment type="similarity">
    <text evidence="3 17">Belongs to the dihydroorotate dehydrogenase family. Type 2 subfamily.</text>
</comment>
<proteinExistence type="inferred from homology"/>
<evidence type="ECO:0000256" key="18">
    <source>
        <dbReference type="SAM" id="MobiDB-lite"/>
    </source>
</evidence>
<dbReference type="NCBIfam" id="NF003645">
    <property type="entry name" value="PRK05286.1-2"/>
    <property type="match status" value="1"/>
</dbReference>
<comment type="subcellular location">
    <subcellularLocation>
        <location evidence="1 17">Mitochondrion inner membrane</location>
        <topology evidence="1 17">Single-pass membrane protein</topology>
    </subcellularLocation>
</comment>
<dbReference type="GO" id="GO:0006207">
    <property type="term" value="P:'de novo' pyrimidine nucleobase biosynthetic process"/>
    <property type="evidence" value="ECO:0007669"/>
    <property type="project" value="InterPro"/>
</dbReference>
<evidence type="ECO:0000256" key="8">
    <source>
        <dbReference type="ARBA" id="ARBA00022692"/>
    </source>
</evidence>
<keyword evidence="6 17" id="KW-0285">Flavoprotein</keyword>
<dbReference type="Proteomes" id="UP000693946">
    <property type="component" value="Linkage Group LG7"/>
</dbReference>
<dbReference type="PANTHER" id="PTHR48109">
    <property type="entry name" value="DIHYDROOROTATE DEHYDROGENASE (QUINONE), MITOCHONDRIAL-RELATED"/>
    <property type="match status" value="1"/>
</dbReference>
<dbReference type="NCBIfam" id="TIGR01036">
    <property type="entry name" value="pyrD_sub2"/>
    <property type="match status" value="1"/>
</dbReference>
<comment type="cofactor">
    <cofactor evidence="17">
        <name>FMN</name>
        <dbReference type="ChEBI" id="CHEBI:58210"/>
    </cofactor>
    <text evidence="17">Binds 1 FMN per subunit.</text>
</comment>
<dbReference type="GO" id="GO:0005743">
    <property type="term" value="C:mitochondrial inner membrane"/>
    <property type="evidence" value="ECO:0007669"/>
    <property type="project" value="UniProtKB-SubCell"/>
</dbReference>
<feature type="domain" description="Dihydroorotate dehydrogenase catalytic" evidence="19">
    <location>
        <begin position="77"/>
        <end position="376"/>
    </location>
</feature>
<dbReference type="PROSITE" id="PS00911">
    <property type="entry name" value="DHODEHASE_1"/>
    <property type="match status" value="1"/>
</dbReference>
<keyword evidence="7 17" id="KW-0288">FMN</keyword>
<keyword evidence="9 17" id="KW-0999">Mitochondrion inner membrane</keyword>
<dbReference type="GO" id="GO:0106430">
    <property type="term" value="F:dihydroorotate dehydrogenase (quinone) activity"/>
    <property type="evidence" value="ECO:0007669"/>
    <property type="project" value="UniProtKB-EC"/>
</dbReference>
<evidence type="ECO:0000256" key="16">
    <source>
        <dbReference type="ARBA" id="ARBA00048639"/>
    </source>
</evidence>
<dbReference type="AlphaFoldDB" id="A0AAV6Q378"/>
<keyword evidence="12 17" id="KW-0560">Oxidoreductase</keyword>
<dbReference type="GO" id="GO:0009220">
    <property type="term" value="P:pyrimidine ribonucleotide biosynthetic process"/>
    <property type="evidence" value="ECO:0007669"/>
    <property type="project" value="TreeGrafter"/>
</dbReference>
<protein>
    <recommendedName>
        <fullName evidence="5 17">Dihydroorotate dehydrogenase (quinone), mitochondrial</fullName>
        <shortName evidence="17">DHOdehase</shortName>
        <ecNumber evidence="4 17">1.3.5.2</ecNumber>
    </recommendedName>
</protein>
<comment type="caution">
    <text evidence="20">The sequence shown here is derived from an EMBL/GenBank/DDBJ whole genome shotgun (WGS) entry which is preliminary data.</text>
</comment>
<keyword evidence="10" id="KW-0809">Transit peptide</keyword>
<keyword evidence="11 17" id="KW-1133">Transmembrane helix</keyword>
<dbReference type="EC" id="1.3.5.2" evidence="4 17"/>
<evidence type="ECO:0000256" key="9">
    <source>
        <dbReference type="ARBA" id="ARBA00022792"/>
    </source>
</evidence>
<accession>A0AAV6Q378</accession>
<evidence type="ECO:0000256" key="14">
    <source>
        <dbReference type="ARBA" id="ARBA00023136"/>
    </source>
</evidence>
<keyword evidence="13 17" id="KW-0496">Mitochondrion</keyword>
<dbReference type="InterPro" id="IPR005720">
    <property type="entry name" value="Dihydroorotate_DH_cat"/>
</dbReference>
<reference evidence="20 21" key="1">
    <citation type="journal article" date="2021" name="Sci. Rep.">
        <title>Chromosome anchoring in Senegalese sole (Solea senegalensis) reveals sex-associated markers and genome rearrangements in flatfish.</title>
        <authorList>
            <person name="Guerrero-Cozar I."/>
            <person name="Gomez-Garrido J."/>
            <person name="Berbel C."/>
            <person name="Martinez-Blanch J.F."/>
            <person name="Alioto T."/>
            <person name="Claros M.G."/>
            <person name="Gagnaire P.A."/>
            <person name="Manchado M."/>
        </authorList>
    </citation>
    <scope>NUCLEOTIDE SEQUENCE [LARGE SCALE GENOMIC DNA]</scope>
    <source>
        <strain evidence="20">Sse05_10M</strain>
    </source>
</reference>
<keyword evidence="14 17" id="KW-0472">Membrane</keyword>
<comment type="function">
    <text evidence="15">Catalyzes the conversion of dihydroorotate to orotate with quinone as electron acceptor. Required for UMP biosynthesis via de novo pathway.</text>
</comment>
<dbReference type="FunFam" id="3.20.20.70:FF:000066">
    <property type="entry name" value="Dihydroorotate dehydrogenase (quinone), mitochondrial"/>
    <property type="match status" value="1"/>
</dbReference>
<keyword evidence="8 17" id="KW-0812">Transmembrane</keyword>
<evidence type="ECO:0000256" key="12">
    <source>
        <dbReference type="ARBA" id="ARBA00023002"/>
    </source>
</evidence>
<evidence type="ECO:0000256" key="4">
    <source>
        <dbReference type="ARBA" id="ARBA00012791"/>
    </source>
</evidence>
<evidence type="ECO:0000256" key="11">
    <source>
        <dbReference type="ARBA" id="ARBA00022989"/>
    </source>
</evidence>
<evidence type="ECO:0000259" key="19">
    <source>
        <dbReference type="Pfam" id="PF01180"/>
    </source>
</evidence>
<evidence type="ECO:0000256" key="5">
    <source>
        <dbReference type="ARBA" id="ARBA00017599"/>
    </source>
</evidence>
<dbReference type="PROSITE" id="PS00912">
    <property type="entry name" value="DHODEHASE_2"/>
    <property type="match status" value="1"/>
</dbReference>
<dbReference type="InterPro" id="IPR050074">
    <property type="entry name" value="DHO_dehydrogenase"/>
</dbReference>
<feature type="transmembrane region" description="Helical" evidence="17">
    <location>
        <begin position="12"/>
        <end position="31"/>
    </location>
</feature>
<keyword evidence="21" id="KW-1185">Reference proteome</keyword>
<name>A0AAV6Q378_SOLSE</name>
<evidence type="ECO:0000256" key="1">
    <source>
        <dbReference type="ARBA" id="ARBA00004434"/>
    </source>
</evidence>
<feature type="compositionally biased region" description="Basic and acidic residues" evidence="18">
    <location>
        <begin position="455"/>
        <end position="466"/>
    </location>
</feature>
<evidence type="ECO:0000256" key="6">
    <source>
        <dbReference type="ARBA" id="ARBA00022630"/>
    </source>
</evidence>
<organism evidence="20 21">
    <name type="scientific">Solea senegalensis</name>
    <name type="common">Senegalese sole</name>
    <dbReference type="NCBI Taxonomy" id="28829"/>
    <lineage>
        <taxon>Eukaryota</taxon>
        <taxon>Metazoa</taxon>
        <taxon>Chordata</taxon>
        <taxon>Craniata</taxon>
        <taxon>Vertebrata</taxon>
        <taxon>Euteleostomi</taxon>
        <taxon>Actinopterygii</taxon>
        <taxon>Neopterygii</taxon>
        <taxon>Teleostei</taxon>
        <taxon>Neoteleostei</taxon>
        <taxon>Acanthomorphata</taxon>
        <taxon>Carangaria</taxon>
        <taxon>Pleuronectiformes</taxon>
        <taxon>Pleuronectoidei</taxon>
        <taxon>Soleidae</taxon>
        <taxon>Solea</taxon>
    </lineage>
</organism>
<evidence type="ECO:0000256" key="10">
    <source>
        <dbReference type="ARBA" id="ARBA00022946"/>
    </source>
</evidence>
<dbReference type="CDD" id="cd04738">
    <property type="entry name" value="DHOD_2_like"/>
    <property type="match status" value="1"/>
</dbReference>
<dbReference type="InterPro" id="IPR001295">
    <property type="entry name" value="Dihydroorotate_DH_CS"/>
</dbReference>
<dbReference type="NCBIfam" id="NF003652">
    <property type="entry name" value="PRK05286.2-5"/>
    <property type="match status" value="1"/>
</dbReference>
<evidence type="ECO:0000256" key="15">
    <source>
        <dbReference type="ARBA" id="ARBA00033714"/>
    </source>
</evidence>
<evidence type="ECO:0000313" key="20">
    <source>
        <dbReference type="EMBL" id="KAG7482712.1"/>
    </source>
</evidence>
<evidence type="ECO:0000256" key="2">
    <source>
        <dbReference type="ARBA" id="ARBA00005161"/>
    </source>
</evidence>
<feature type="compositionally biased region" description="Polar residues" evidence="18">
    <location>
        <begin position="442"/>
        <end position="451"/>
    </location>
</feature>
<evidence type="ECO:0000313" key="21">
    <source>
        <dbReference type="Proteomes" id="UP000693946"/>
    </source>
</evidence>
<sequence>MAAHLKKQLKDAVKVLGSGGILFASYLTVVGDERFYANQLMPLLQRIVGAEAAHVLAVKMIGLGLVPLNRYKDPASLEVNTLGLKFKNPIGIAAGFDKHGEAVDGLYKMGFGFVEVGTITPKPQEGNPKPRVFRLLTDHAVINRYGFNSCGLADARQRLKTREETQQEQSQAGLPLGINLGKNKLSQDAGADYLEGVRTMGPLADYLVINISSPNTPGLRDLQGKAELQQLLNIVLKERDALQGQHKPPVLVKIAPDLTAQDKRDIADVVTELGVDGLMVTNTTVSRPETLKDPHKSEVGGLSGQPLKDLATSTVREMYSLTKGKIPIVGIGGVASGRDAMDKIRAGASLVQLYTALTYQGPPVVTKVKRELEQLLKDEGFSSVSEAVGADHRGADAGTRCNGTDCPCQNKQVIRHREGMLQSCEDQLCAAKRLLPLSSGQVQTGSFQNDANAEEQTRKSERTDVR</sequence>
<evidence type="ECO:0000256" key="17">
    <source>
        <dbReference type="RuleBase" id="RU361255"/>
    </source>
</evidence>
<dbReference type="Pfam" id="PF01180">
    <property type="entry name" value="DHO_dh"/>
    <property type="match status" value="1"/>
</dbReference>